<reference evidence="2 3" key="1">
    <citation type="submission" date="2022-02" db="EMBL/GenBank/DDBJ databases">
        <authorList>
            <person name="Min J."/>
        </authorList>
    </citation>
    <scope>NUCLEOTIDE SEQUENCE [LARGE SCALE GENOMIC DNA]</scope>
    <source>
        <strain evidence="2 3">GR10-1</strain>
    </source>
</reference>
<feature type="domain" description="DUF2264" evidence="1">
    <location>
        <begin position="36"/>
        <end position="396"/>
    </location>
</feature>
<dbReference type="InterPro" id="IPR049349">
    <property type="entry name" value="DUF2264_N"/>
</dbReference>
<accession>A0ABS9SIU7</accession>
<dbReference type="Proteomes" id="UP001202248">
    <property type="component" value="Unassembled WGS sequence"/>
</dbReference>
<dbReference type="RefSeq" id="WP_240828150.1">
    <property type="nucleotide sequence ID" value="NZ_JAKWBL010000001.1"/>
</dbReference>
<protein>
    <submittedName>
        <fullName evidence="2">DUF2264 domain-containing protein</fullName>
    </submittedName>
</protein>
<evidence type="ECO:0000313" key="2">
    <source>
        <dbReference type="EMBL" id="MCH5598291.1"/>
    </source>
</evidence>
<name>A0ABS9SIU7_9BACT</name>
<evidence type="ECO:0000313" key="3">
    <source>
        <dbReference type="Proteomes" id="UP001202248"/>
    </source>
</evidence>
<dbReference type="PANTHER" id="PTHR35339:SF3">
    <property type="entry name" value="DUF2264 DOMAIN-CONTAINING PROTEIN"/>
    <property type="match status" value="1"/>
</dbReference>
<dbReference type="InterPro" id="IPR016624">
    <property type="entry name" value="UCP014753"/>
</dbReference>
<gene>
    <name evidence="2" type="ORF">MKP09_10400</name>
</gene>
<dbReference type="PANTHER" id="PTHR35339">
    <property type="entry name" value="LINALOOL DEHYDRATASE_ISOMERASE DOMAIN-CONTAINING PROTEIN"/>
    <property type="match status" value="1"/>
</dbReference>
<sequence>MERRNFLKWSSLLGIGGAVPFKNVDAKILNNGPKSDRAFWVGLLDKISSPILANMSRDLLRKNMPIAYSPTWDGRNDQVAYMEAFGRLIGGIAPFLELPVDNSAEGKVRHRLLEQTQQSLSHAVNPQSADYLFWGDGKTAQPLVDAAHIAQAFLYAPNNLWEPLSDKTKQQFIQEFKNIRRIKPFKSNWLLFAAMIESFLLSIGEKIDEGRIDNAIDQVTKWYVGDGWYSDGDRFHFDHYNGYVMHPMLTDVLKVNVAHGRRNGEEYEIAYKRMQRYGSFLERYISPEGTYLVVGRSSTYRLGAFQPLVKLALEDGLPKEISPAQVRCALTAVMKRMFIPSTFTKQGWLTLGLVGDNQSSLSDYYSNTGSMYVTSLVFLALGLPQTHEFWSAPFTEWTQLKAWSGKSFPKDYAVDY</sequence>
<comment type="caution">
    <text evidence="2">The sequence shown here is derived from an EMBL/GenBank/DDBJ whole genome shotgun (WGS) entry which is preliminary data.</text>
</comment>
<evidence type="ECO:0000259" key="1">
    <source>
        <dbReference type="Pfam" id="PF10022"/>
    </source>
</evidence>
<dbReference type="EMBL" id="JAKWBL010000001">
    <property type="protein sequence ID" value="MCH5598291.1"/>
    <property type="molecule type" value="Genomic_DNA"/>
</dbReference>
<keyword evidence="3" id="KW-1185">Reference proteome</keyword>
<proteinExistence type="predicted"/>
<dbReference type="Pfam" id="PF10022">
    <property type="entry name" value="DUF2264"/>
    <property type="match status" value="1"/>
</dbReference>
<dbReference type="PIRSF" id="PIRSF014753">
    <property type="entry name" value="UCP014753"/>
    <property type="match status" value="1"/>
</dbReference>
<organism evidence="2 3">
    <name type="scientific">Niabella ginsengisoli</name>
    <dbReference type="NCBI Taxonomy" id="522298"/>
    <lineage>
        <taxon>Bacteria</taxon>
        <taxon>Pseudomonadati</taxon>
        <taxon>Bacteroidota</taxon>
        <taxon>Chitinophagia</taxon>
        <taxon>Chitinophagales</taxon>
        <taxon>Chitinophagaceae</taxon>
        <taxon>Niabella</taxon>
    </lineage>
</organism>